<keyword evidence="2" id="KW-1185">Reference proteome</keyword>
<dbReference type="AlphaFoldDB" id="A0AAW1RH81"/>
<dbReference type="GO" id="GO:0003830">
    <property type="term" value="F:beta-1,4-mannosylglycoprotein 4-beta-N-acetylglucosaminyltransferase activity"/>
    <property type="evidence" value="ECO:0007669"/>
    <property type="project" value="InterPro"/>
</dbReference>
<dbReference type="GO" id="GO:0006044">
    <property type="term" value="P:N-acetylglucosamine metabolic process"/>
    <property type="evidence" value="ECO:0007669"/>
    <property type="project" value="TreeGrafter"/>
</dbReference>
<protein>
    <submittedName>
        <fullName evidence="1">Uncharacterized protein</fullName>
    </submittedName>
</protein>
<dbReference type="GO" id="GO:0016020">
    <property type="term" value="C:membrane"/>
    <property type="evidence" value="ECO:0007669"/>
    <property type="project" value="InterPro"/>
</dbReference>
<dbReference type="PANTHER" id="PTHR12224:SF0">
    <property type="entry name" value="BETA-1,4-MANNOSYL-GLYCOPROTEIN 4-BETA-N-ACETYLGLUCOSAMINYLTRANSFERASE"/>
    <property type="match status" value="1"/>
</dbReference>
<comment type="caution">
    <text evidence="1">The sequence shown here is derived from an EMBL/GenBank/DDBJ whole genome shotgun (WGS) entry which is preliminary data.</text>
</comment>
<dbReference type="PANTHER" id="PTHR12224">
    <property type="entry name" value="BETA-1,4-MANNOSYL-GLYCOPROTEIN BETA-1,4-N-ACETYLGLUCOSAMINYL-TRANSFERASE"/>
    <property type="match status" value="1"/>
</dbReference>
<name>A0AAW1RH81_9CHLO</name>
<organism evidence="1 2">
    <name type="scientific">Elliptochloris bilobata</name>
    <dbReference type="NCBI Taxonomy" id="381761"/>
    <lineage>
        <taxon>Eukaryota</taxon>
        <taxon>Viridiplantae</taxon>
        <taxon>Chlorophyta</taxon>
        <taxon>core chlorophytes</taxon>
        <taxon>Trebouxiophyceae</taxon>
        <taxon>Trebouxiophyceae incertae sedis</taxon>
        <taxon>Elliptochloris clade</taxon>
        <taxon>Elliptochloris</taxon>
    </lineage>
</organism>
<dbReference type="Pfam" id="PF04724">
    <property type="entry name" value="Glyco_transf_17"/>
    <property type="match status" value="1"/>
</dbReference>
<accession>A0AAW1RH81</accession>
<proteinExistence type="predicted"/>
<dbReference type="EMBL" id="JALJOU010000040">
    <property type="protein sequence ID" value="KAK9832661.1"/>
    <property type="molecule type" value="Genomic_DNA"/>
</dbReference>
<sequence length="281" mass="32826">MVVELRLKHLFPVVDEIVVTEARETHSGKPKTELFIDRYRNTFQPYLSKVTFLVIEKFPDPDPAYLKRKGEVAWMADAQSWWRESYQRLHPAQYILDKYAGQRYVVLACDGDEVPRRSVVRDLRGPLYPRAADGLYFEMYFLYYNFRWVKPVRWYHAFAVSDQGMRGATLDERRVERPRLEIVPDAGWHLSYFMSLQDIVRKVASFAHTEYDRAEFRNLTYILDRIASGRDLYGRGGAEDCEPYPAAVHGLPEGAEELSGKGLWLVAYTDPGIRKEFKIRA</sequence>
<evidence type="ECO:0000313" key="2">
    <source>
        <dbReference type="Proteomes" id="UP001445335"/>
    </source>
</evidence>
<gene>
    <name evidence="1" type="ORF">WJX81_008522</name>
</gene>
<dbReference type="InterPro" id="IPR006813">
    <property type="entry name" value="Glyco_trans_17"/>
</dbReference>
<evidence type="ECO:0000313" key="1">
    <source>
        <dbReference type="EMBL" id="KAK9832661.1"/>
    </source>
</evidence>
<reference evidence="1 2" key="1">
    <citation type="journal article" date="2024" name="Nat. Commun.">
        <title>Phylogenomics reveals the evolutionary origins of lichenization in chlorophyte algae.</title>
        <authorList>
            <person name="Puginier C."/>
            <person name="Libourel C."/>
            <person name="Otte J."/>
            <person name="Skaloud P."/>
            <person name="Haon M."/>
            <person name="Grisel S."/>
            <person name="Petersen M."/>
            <person name="Berrin J.G."/>
            <person name="Delaux P.M."/>
            <person name="Dal Grande F."/>
            <person name="Keller J."/>
        </authorList>
    </citation>
    <scope>NUCLEOTIDE SEQUENCE [LARGE SCALE GENOMIC DNA]</scope>
    <source>
        <strain evidence="1 2">SAG 245.80</strain>
    </source>
</reference>
<dbReference type="Proteomes" id="UP001445335">
    <property type="component" value="Unassembled WGS sequence"/>
</dbReference>